<gene>
    <name evidence="11" type="ORF">GCM10009823_18890</name>
</gene>
<accession>A0ABP5ICA2</accession>
<dbReference type="InterPro" id="IPR055348">
    <property type="entry name" value="DctQ"/>
</dbReference>
<evidence type="ECO:0000256" key="6">
    <source>
        <dbReference type="ARBA" id="ARBA00022989"/>
    </source>
</evidence>
<comment type="subcellular location">
    <subcellularLocation>
        <location evidence="1">Cell inner membrane</location>
        <topology evidence="1">Multi-pass membrane protein</topology>
    </subcellularLocation>
</comment>
<evidence type="ECO:0000259" key="10">
    <source>
        <dbReference type="Pfam" id="PF04290"/>
    </source>
</evidence>
<evidence type="ECO:0000256" key="3">
    <source>
        <dbReference type="ARBA" id="ARBA00022475"/>
    </source>
</evidence>
<dbReference type="RefSeq" id="WP_291794838.1">
    <property type="nucleotide sequence ID" value="NZ_BAAAPZ010000007.1"/>
</dbReference>
<comment type="caution">
    <text evidence="11">The sequence shown here is derived from an EMBL/GenBank/DDBJ whole genome shotgun (WGS) entry which is preliminary data.</text>
</comment>
<feature type="transmembrane region" description="Helical" evidence="9">
    <location>
        <begin position="12"/>
        <end position="35"/>
    </location>
</feature>
<sequence length="180" mass="19311">MFDKTLTLIENTLIAVSFFVITMVAFVNVVARYVFHGSLSFTGELIVNLAVLLTLVGASAVTRQGSHPSFSLLRDSLRGLPRTLVIVGVCAAMLVFYALFLWVGADMAEKQAASGRLTPALGFPQWIFSLALPFGALLGAVRAIQVAVIALRGGETFVSEEEAAVKEAEDIRAHEEATQP</sequence>
<keyword evidence="6 9" id="KW-1133">Transmembrane helix</keyword>
<feature type="transmembrane region" description="Helical" evidence="9">
    <location>
        <begin position="123"/>
        <end position="144"/>
    </location>
</feature>
<evidence type="ECO:0000256" key="5">
    <source>
        <dbReference type="ARBA" id="ARBA00022692"/>
    </source>
</evidence>
<feature type="transmembrane region" description="Helical" evidence="9">
    <location>
        <begin position="41"/>
        <end position="62"/>
    </location>
</feature>
<dbReference type="InterPro" id="IPR007387">
    <property type="entry name" value="TRAP_DctQ"/>
</dbReference>
<evidence type="ECO:0000256" key="9">
    <source>
        <dbReference type="SAM" id="Phobius"/>
    </source>
</evidence>
<protein>
    <submittedName>
        <fullName evidence="11">TRAP transporter small permease</fullName>
    </submittedName>
</protein>
<evidence type="ECO:0000256" key="4">
    <source>
        <dbReference type="ARBA" id="ARBA00022519"/>
    </source>
</evidence>
<evidence type="ECO:0000313" key="12">
    <source>
        <dbReference type="Proteomes" id="UP001500984"/>
    </source>
</evidence>
<evidence type="ECO:0000256" key="1">
    <source>
        <dbReference type="ARBA" id="ARBA00004429"/>
    </source>
</evidence>
<keyword evidence="4" id="KW-0997">Cell inner membrane</keyword>
<feature type="domain" description="Tripartite ATP-independent periplasmic transporters DctQ component" evidence="10">
    <location>
        <begin position="21"/>
        <end position="150"/>
    </location>
</feature>
<keyword evidence="2" id="KW-0813">Transport</keyword>
<dbReference type="Proteomes" id="UP001500984">
    <property type="component" value="Unassembled WGS sequence"/>
</dbReference>
<evidence type="ECO:0000256" key="2">
    <source>
        <dbReference type="ARBA" id="ARBA00022448"/>
    </source>
</evidence>
<reference evidence="12" key="1">
    <citation type="journal article" date="2019" name="Int. J. Syst. Evol. Microbiol.">
        <title>The Global Catalogue of Microorganisms (GCM) 10K type strain sequencing project: providing services to taxonomists for standard genome sequencing and annotation.</title>
        <authorList>
            <consortium name="The Broad Institute Genomics Platform"/>
            <consortium name="The Broad Institute Genome Sequencing Center for Infectious Disease"/>
            <person name="Wu L."/>
            <person name="Ma J."/>
        </authorList>
    </citation>
    <scope>NUCLEOTIDE SEQUENCE [LARGE SCALE GENOMIC DNA]</scope>
    <source>
        <strain evidence="12">JCM 15900</strain>
    </source>
</reference>
<comment type="similarity">
    <text evidence="8">Belongs to the TRAP transporter small permease family.</text>
</comment>
<organism evidence="11 12">
    <name type="scientific">Brevibacterium salitolerans</name>
    <dbReference type="NCBI Taxonomy" id="1403566"/>
    <lineage>
        <taxon>Bacteria</taxon>
        <taxon>Bacillati</taxon>
        <taxon>Actinomycetota</taxon>
        <taxon>Actinomycetes</taxon>
        <taxon>Micrococcales</taxon>
        <taxon>Brevibacteriaceae</taxon>
        <taxon>Brevibacterium</taxon>
    </lineage>
</organism>
<dbReference type="Pfam" id="PF04290">
    <property type="entry name" value="DctQ"/>
    <property type="match status" value="1"/>
</dbReference>
<proteinExistence type="inferred from homology"/>
<name>A0ABP5ICA2_9MICO</name>
<dbReference type="EMBL" id="BAAAPZ010000007">
    <property type="protein sequence ID" value="GAA2097906.1"/>
    <property type="molecule type" value="Genomic_DNA"/>
</dbReference>
<keyword evidence="12" id="KW-1185">Reference proteome</keyword>
<dbReference type="PANTHER" id="PTHR35011">
    <property type="entry name" value="2,3-DIKETO-L-GULONATE TRAP TRANSPORTER SMALL PERMEASE PROTEIN YIAM"/>
    <property type="match status" value="1"/>
</dbReference>
<feature type="transmembrane region" description="Helical" evidence="9">
    <location>
        <begin position="83"/>
        <end position="103"/>
    </location>
</feature>
<evidence type="ECO:0000313" key="11">
    <source>
        <dbReference type="EMBL" id="GAA2097906.1"/>
    </source>
</evidence>
<keyword evidence="5 9" id="KW-0812">Transmembrane</keyword>
<keyword evidence="3" id="KW-1003">Cell membrane</keyword>
<evidence type="ECO:0000256" key="8">
    <source>
        <dbReference type="ARBA" id="ARBA00038436"/>
    </source>
</evidence>
<keyword evidence="7 9" id="KW-0472">Membrane</keyword>
<evidence type="ECO:0000256" key="7">
    <source>
        <dbReference type="ARBA" id="ARBA00023136"/>
    </source>
</evidence>
<dbReference type="PANTHER" id="PTHR35011:SF2">
    <property type="entry name" value="2,3-DIKETO-L-GULONATE TRAP TRANSPORTER SMALL PERMEASE PROTEIN YIAM"/>
    <property type="match status" value="1"/>
</dbReference>